<name>A0A7R9CYW4_TIMPO</name>
<dbReference type="AlphaFoldDB" id="A0A7R9CYW4"/>
<dbReference type="EMBL" id="OD002352">
    <property type="protein sequence ID" value="CAD7404968.1"/>
    <property type="molecule type" value="Genomic_DNA"/>
</dbReference>
<organism evidence="1">
    <name type="scientific">Timema poppense</name>
    <name type="common">Walking stick</name>
    <dbReference type="NCBI Taxonomy" id="170557"/>
    <lineage>
        <taxon>Eukaryota</taxon>
        <taxon>Metazoa</taxon>
        <taxon>Ecdysozoa</taxon>
        <taxon>Arthropoda</taxon>
        <taxon>Hexapoda</taxon>
        <taxon>Insecta</taxon>
        <taxon>Pterygota</taxon>
        <taxon>Neoptera</taxon>
        <taxon>Polyneoptera</taxon>
        <taxon>Phasmatodea</taxon>
        <taxon>Timematodea</taxon>
        <taxon>Timematoidea</taxon>
        <taxon>Timematidae</taxon>
        <taxon>Timema</taxon>
    </lineage>
</organism>
<reference evidence="1" key="1">
    <citation type="submission" date="2020-11" db="EMBL/GenBank/DDBJ databases">
        <authorList>
            <person name="Tran Van P."/>
        </authorList>
    </citation>
    <scope>NUCLEOTIDE SEQUENCE</scope>
</reference>
<proteinExistence type="predicted"/>
<sequence length="126" mass="14148">MDQRGKIWKLTSGGVRNMYPSYQDGTISVVLITFQSRMVSDIYNHVSSSASEEMSYKPGVKKGCGGREICQRWIVTCVRRRTLQAGEGVKCYSEGPVLVKSIQTFDFGRWTTISKGHVLLPIQAIR</sequence>
<evidence type="ECO:0000313" key="1">
    <source>
        <dbReference type="EMBL" id="CAD7404968.1"/>
    </source>
</evidence>
<gene>
    <name evidence="1" type="ORF">TPSB3V08_LOCUS4744</name>
</gene>
<accession>A0A7R9CYW4</accession>
<protein>
    <submittedName>
        <fullName evidence="1">Uncharacterized protein</fullName>
    </submittedName>
</protein>